<dbReference type="RefSeq" id="WP_203759269.1">
    <property type="nucleotide sequence ID" value="NZ_BAABFG010000005.1"/>
</dbReference>
<dbReference type="InterPro" id="IPR001227">
    <property type="entry name" value="Ac_transferase_dom_sf"/>
</dbReference>
<reference evidence="6 7" key="1">
    <citation type="submission" date="2020-08" db="EMBL/GenBank/DDBJ databases">
        <title>Sequencing the genomes of 1000 actinobacteria strains.</title>
        <authorList>
            <person name="Klenk H.-P."/>
        </authorList>
    </citation>
    <scope>NUCLEOTIDE SEQUENCE [LARGE SCALE GENOMIC DNA]</scope>
    <source>
        <strain evidence="6 7">DSM 45809</strain>
    </source>
</reference>
<dbReference type="EMBL" id="JACHNB010000001">
    <property type="protein sequence ID" value="MBB4740372.1"/>
    <property type="molecule type" value="Genomic_DNA"/>
</dbReference>
<keyword evidence="3 6" id="KW-0012">Acyltransferase</keyword>
<sequence length="309" mass="34588">MNEKEAVVFPGMGPSNFAAVGRFMVLDPFARRRIAIADKVLGYSLLDRFYEADDDYAECVQVAFMVNSVALADRAAAEGGMRADVCAGPSFGQKAAAYWAGSMDFADVVRMTAELARCEREYFAVQHTDVVTHSFVRVPEDRFQEYLDTLTVRGQWYDVSGRLDRGFLMLSIDASRLDELKQAISDMGGYSMYTMRPPVHAAIFDGLRRRAEETVFTRYSIEAPQIPVIADQDGRLVTTAEGMREMLLDTFDRPIDWPAVVAGLLTEGVKKMFITGPENLFRRVECTRRNFDVVNVDPKSALRALLTPA</sequence>
<dbReference type="InterPro" id="IPR016035">
    <property type="entry name" value="Acyl_Trfase/lysoPLipase"/>
</dbReference>
<dbReference type="PANTHER" id="PTHR42681:SF1">
    <property type="entry name" value="MALONYL-COA-ACYL CARRIER PROTEIN TRANSACYLASE, MITOCHONDRIAL"/>
    <property type="match status" value="1"/>
</dbReference>
<keyword evidence="7" id="KW-1185">Reference proteome</keyword>
<dbReference type="EC" id="2.3.1.39" evidence="1"/>
<protein>
    <recommendedName>
        <fullName evidence="1">[acyl-carrier-protein] S-malonyltransferase</fullName>
        <ecNumber evidence="1">2.3.1.39</ecNumber>
    </recommendedName>
</protein>
<dbReference type="Proteomes" id="UP000546162">
    <property type="component" value="Unassembled WGS sequence"/>
</dbReference>
<proteinExistence type="predicted"/>
<dbReference type="SUPFAM" id="SSF52151">
    <property type="entry name" value="FabD/lysophospholipase-like"/>
    <property type="match status" value="1"/>
</dbReference>
<name>A0A7W7M7Y7_9ACTN</name>
<dbReference type="GO" id="GO:0004314">
    <property type="term" value="F:[acyl-carrier-protein] S-malonyltransferase activity"/>
    <property type="evidence" value="ECO:0007669"/>
    <property type="project" value="UniProtKB-EC"/>
</dbReference>
<dbReference type="InterPro" id="IPR049416">
    <property type="entry name" value="VinK-like_small"/>
</dbReference>
<gene>
    <name evidence="6" type="ORF">BJY16_003831</name>
</gene>
<dbReference type="Gene3D" id="3.40.366.10">
    <property type="entry name" value="Malonyl-Coenzyme A Acyl Carrier Protein, domain 2"/>
    <property type="match status" value="2"/>
</dbReference>
<comment type="catalytic activity">
    <reaction evidence="4">
        <text>holo-[ACP] + malonyl-CoA = malonyl-[ACP] + CoA</text>
        <dbReference type="Rhea" id="RHEA:41792"/>
        <dbReference type="Rhea" id="RHEA-COMP:9623"/>
        <dbReference type="Rhea" id="RHEA-COMP:9685"/>
        <dbReference type="ChEBI" id="CHEBI:57287"/>
        <dbReference type="ChEBI" id="CHEBI:57384"/>
        <dbReference type="ChEBI" id="CHEBI:64479"/>
        <dbReference type="ChEBI" id="CHEBI:78449"/>
        <dbReference type="EC" id="2.3.1.39"/>
    </reaction>
</comment>
<organism evidence="6 7">
    <name type="scientific">Actinoplanes octamycinicus</name>
    <dbReference type="NCBI Taxonomy" id="135948"/>
    <lineage>
        <taxon>Bacteria</taxon>
        <taxon>Bacillati</taxon>
        <taxon>Actinomycetota</taxon>
        <taxon>Actinomycetes</taxon>
        <taxon>Micromonosporales</taxon>
        <taxon>Micromonosporaceae</taxon>
        <taxon>Actinoplanes</taxon>
    </lineage>
</organism>
<evidence type="ECO:0000256" key="1">
    <source>
        <dbReference type="ARBA" id="ARBA00013258"/>
    </source>
</evidence>
<feature type="domain" description="Malonyl-CoA-[acyl-carrier-protein] transacylase small" evidence="5">
    <location>
        <begin position="134"/>
        <end position="195"/>
    </location>
</feature>
<dbReference type="InterPro" id="IPR050858">
    <property type="entry name" value="Mal-CoA-ACP_Trans/PKS_FabD"/>
</dbReference>
<evidence type="ECO:0000259" key="5">
    <source>
        <dbReference type="Pfam" id="PF21124"/>
    </source>
</evidence>
<evidence type="ECO:0000256" key="3">
    <source>
        <dbReference type="ARBA" id="ARBA00023315"/>
    </source>
</evidence>
<evidence type="ECO:0000256" key="2">
    <source>
        <dbReference type="ARBA" id="ARBA00022679"/>
    </source>
</evidence>
<evidence type="ECO:0000256" key="4">
    <source>
        <dbReference type="ARBA" id="ARBA00048462"/>
    </source>
</evidence>
<comment type="caution">
    <text evidence="6">The sequence shown here is derived from an EMBL/GenBank/DDBJ whole genome shotgun (WGS) entry which is preliminary data.</text>
</comment>
<accession>A0A7W7M7Y7</accession>
<evidence type="ECO:0000313" key="7">
    <source>
        <dbReference type="Proteomes" id="UP000546162"/>
    </source>
</evidence>
<dbReference type="AlphaFoldDB" id="A0A7W7M7Y7"/>
<keyword evidence="2 6" id="KW-0808">Transferase</keyword>
<dbReference type="GO" id="GO:0006633">
    <property type="term" value="P:fatty acid biosynthetic process"/>
    <property type="evidence" value="ECO:0007669"/>
    <property type="project" value="TreeGrafter"/>
</dbReference>
<dbReference type="PANTHER" id="PTHR42681">
    <property type="entry name" value="MALONYL-COA-ACYL CARRIER PROTEIN TRANSACYLASE, MITOCHONDRIAL"/>
    <property type="match status" value="1"/>
</dbReference>
<evidence type="ECO:0000313" key="6">
    <source>
        <dbReference type="EMBL" id="MBB4740372.1"/>
    </source>
</evidence>
<dbReference type="Pfam" id="PF21124">
    <property type="entry name" value="VinK_C"/>
    <property type="match status" value="1"/>
</dbReference>